<comment type="caution">
    <text evidence="1">The sequence shown here is derived from an EMBL/GenBank/DDBJ whole genome shotgun (WGS) entry which is preliminary data.</text>
</comment>
<organism evidence="1 2">
    <name type="scientific">Actinomadura meridiana</name>
    <dbReference type="NCBI Taxonomy" id="559626"/>
    <lineage>
        <taxon>Bacteria</taxon>
        <taxon>Bacillati</taxon>
        <taxon>Actinomycetota</taxon>
        <taxon>Actinomycetes</taxon>
        <taxon>Streptosporangiales</taxon>
        <taxon>Thermomonosporaceae</taxon>
        <taxon>Actinomadura</taxon>
    </lineage>
</organism>
<sequence>MDLTEIALSAAGMISTGAVGVYAGRHTRRSADAGQAVSVLEAERWHADLTPKFVVTAAPANIDRAELWVELAGPVPLNGLDEIVMSVRDDVPGREPVSPAGPSAEEIAAQVYGPYQFGPYADGADAHGRGVAPFALQVGERRPFSLMKTRAPHWTGQSDEQWWQQWAGEPVRLELQCRQGDDPLWRVSLNVDVPSRMP</sequence>
<dbReference type="Proteomes" id="UP001501710">
    <property type="component" value="Unassembled WGS sequence"/>
</dbReference>
<protein>
    <submittedName>
        <fullName evidence="1">Uncharacterized protein</fullName>
    </submittedName>
</protein>
<evidence type="ECO:0000313" key="1">
    <source>
        <dbReference type="EMBL" id="GAA4226006.1"/>
    </source>
</evidence>
<evidence type="ECO:0000313" key="2">
    <source>
        <dbReference type="Proteomes" id="UP001501710"/>
    </source>
</evidence>
<accession>A0ABP8BTP9</accession>
<dbReference type="RefSeq" id="WP_344890289.1">
    <property type="nucleotide sequence ID" value="NZ_BAABAS010000004.1"/>
</dbReference>
<proteinExistence type="predicted"/>
<reference evidence="2" key="1">
    <citation type="journal article" date="2019" name="Int. J. Syst. Evol. Microbiol.">
        <title>The Global Catalogue of Microorganisms (GCM) 10K type strain sequencing project: providing services to taxonomists for standard genome sequencing and annotation.</title>
        <authorList>
            <consortium name="The Broad Institute Genomics Platform"/>
            <consortium name="The Broad Institute Genome Sequencing Center for Infectious Disease"/>
            <person name="Wu L."/>
            <person name="Ma J."/>
        </authorList>
    </citation>
    <scope>NUCLEOTIDE SEQUENCE [LARGE SCALE GENOMIC DNA]</scope>
    <source>
        <strain evidence="2">JCM 17440</strain>
    </source>
</reference>
<keyword evidence="2" id="KW-1185">Reference proteome</keyword>
<gene>
    <name evidence="1" type="ORF">GCM10022254_09490</name>
</gene>
<dbReference type="EMBL" id="BAABAS010000004">
    <property type="protein sequence ID" value="GAA4226006.1"/>
    <property type="molecule type" value="Genomic_DNA"/>
</dbReference>
<name>A0ABP8BTP9_9ACTN</name>